<dbReference type="EMBL" id="PQIB02000002">
    <property type="protein sequence ID" value="RLN36127.1"/>
    <property type="molecule type" value="Genomic_DNA"/>
</dbReference>
<feature type="domain" description="Reverse transcriptase zinc-binding" evidence="1">
    <location>
        <begin position="3"/>
        <end position="48"/>
    </location>
</feature>
<evidence type="ECO:0000259" key="1">
    <source>
        <dbReference type="Pfam" id="PF13966"/>
    </source>
</evidence>
<dbReference type="InterPro" id="IPR026960">
    <property type="entry name" value="RVT-Znf"/>
</dbReference>
<name>A0A3L6TFB0_PANMI</name>
<dbReference type="OrthoDB" id="682975at2759"/>
<dbReference type="Proteomes" id="UP000275267">
    <property type="component" value="Unassembled WGS sequence"/>
</dbReference>
<dbReference type="Pfam" id="PF13966">
    <property type="entry name" value="zf-RVT"/>
    <property type="match status" value="1"/>
</dbReference>
<protein>
    <recommendedName>
        <fullName evidence="1">Reverse transcriptase zinc-binding domain-containing protein</fullName>
    </recommendedName>
</protein>
<dbReference type="AlphaFoldDB" id="A0A3L6TFB0"/>
<dbReference type="STRING" id="4540.A0A3L6TFB0"/>
<gene>
    <name evidence="2" type="ORF">C2845_PM03G35150</name>
</gene>
<proteinExistence type="predicted"/>
<accession>A0A3L6TFB0</accession>
<reference evidence="3" key="1">
    <citation type="journal article" date="2019" name="Nat. Commun.">
        <title>The genome of broomcorn millet.</title>
        <authorList>
            <person name="Zou C."/>
            <person name="Miki D."/>
            <person name="Li D."/>
            <person name="Tang Q."/>
            <person name="Xiao L."/>
            <person name="Rajput S."/>
            <person name="Deng P."/>
            <person name="Jia W."/>
            <person name="Huang R."/>
            <person name="Zhang M."/>
            <person name="Sun Y."/>
            <person name="Hu J."/>
            <person name="Fu X."/>
            <person name="Schnable P.S."/>
            <person name="Li F."/>
            <person name="Zhang H."/>
            <person name="Feng B."/>
            <person name="Zhu X."/>
            <person name="Liu R."/>
            <person name="Schnable J.C."/>
            <person name="Zhu J.-K."/>
            <person name="Zhang H."/>
        </authorList>
    </citation>
    <scope>NUCLEOTIDE SEQUENCE [LARGE SCALE GENOMIC DNA]</scope>
</reference>
<organism evidence="2 3">
    <name type="scientific">Panicum miliaceum</name>
    <name type="common">Proso millet</name>
    <name type="synonym">Broomcorn millet</name>
    <dbReference type="NCBI Taxonomy" id="4540"/>
    <lineage>
        <taxon>Eukaryota</taxon>
        <taxon>Viridiplantae</taxon>
        <taxon>Streptophyta</taxon>
        <taxon>Embryophyta</taxon>
        <taxon>Tracheophyta</taxon>
        <taxon>Spermatophyta</taxon>
        <taxon>Magnoliopsida</taxon>
        <taxon>Liliopsida</taxon>
        <taxon>Poales</taxon>
        <taxon>Poaceae</taxon>
        <taxon>PACMAD clade</taxon>
        <taxon>Panicoideae</taxon>
        <taxon>Panicodae</taxon>
        <taxon>Paniceae</taxon>
        <taxon>Panicinae</taxon>
        <taxon>Panicum</taxon>
        <taxon>Panicum sect. Panicum</taxon>
    </lineage>
</organism>
<comment type="caution">
    <text evidence="2">The sequence shown here is derived from an EMBL/GenBank/DDBJ whole genome shotgun (WGS) entry which is preliminary data.</text>
</comment>
<evidence type="ECO:0000313" key="3">
    <source>
        <dbReference type="Proteomes" id="UP000275267"/>
    </source>
</evidence>
<evidence type="ECO:0000313" key="2">
    <source>
        <dbReference type="EMBL" id="RLN36127.1"/>
    </source>
</evidence>
<keyword evidence="3" id="KW-1185">Reference proteome</keyword>
<sequence>MLSTRKSLTRDVLESRGKHLDDNTCLFCSERETSQHLFFDCVVAKQVWTSISELLGLEIGSDFESVGSKWLCNKKFLVHNMISSAALWSIWKLRNNIHFQNSRWRDLGSLLLRITRTIQNWIILSPGQFEGQVNSFGERAKENSVQTWETYWLKRGVSPSSMADWRTSNYNWDMKYLPEDLKRICESEMLSF</sequence>